<comment type="caution">
    <text evidence="1">The sequence shown here is derived from an EMBL/GenBank/DDBJ whole genome shotgun (WGS) entry which is preliminary data.</text>
</comment>
<sequence>MKESKRRSQGAVSSEPRSRLITGLRSRCSRISSLIVLSPSVMGTESRLDVPVTKLSILSDSQIHHIETGTASMKTHLAETLVTSSPLLIHLSGSQQERGSGLLLILGTDVEN</sequence>
<protein>
    <submittedName>
        <fullName evidence="1">Uncharacterized protein</fullName>
    </submittedName>
</protein>
<dbReference type="AlphaFoldDB" id="A0A4Z2IW13"/>
<proteinExistence type="predicted"/>
<keyword evidence="2" id="KW-1185">Reference proteome</keyword>
<reference evidence="1 2" key="1">
    <citation type="submission" date="2019-03" db="EMBL/GenBank/DDBJ databases">
        <title>First draft genome of Liparis tanakae, snailfish: a comprehensive survey of snailfish specific genes.</title>
        <authorList>
            <person name="Kim W."/>
            <person name="Song I."/>
            <person name="Jeong J.-H."/>
            <person name="Kim D."/>
            <person name="Kim S."/>
            <person name="Ryu S."/>
            <person name="Song J.Y."/>
            <person name="Lee S.K."/>
        </authorList>
    </citation>
    <scope>NUCLEOTIDE SEQUENCE [LARGE SCALE GENOMIC DNA]</scope>
    <source>
        <tissue evidence="1">Muscle</tissue>
    </source>
</reference>
<name>A0A4Z2IW13_9TELE</name>
<dbReference type="EMBL" id="SRLO01000042">
    <property type="protein sequence ID" value="TNN82021.1"/>
    <property type="molecule type" value="Genomic_DNA"/>
</dbReference>
<accession>A0A4Z2IW13</accession>
<organism evidence="1 2">
    <name type="scientific">Liparis tanakae</name>
    <name type="common">Tanaka's snailfish</name>
    <dbReference type="NCBI Taxonomy" id="230148"/>
    <lineage>
        <taxon>Eukaryota</taxon>
        <taxon>Metazoa</taxon>
        <taxon>Chordata</taxon>
        <taxon>Craniata</taxon>
        <taxon>Vertebrata</taxon>
        <taxon>Euteleostomi</taxon>
        <taxon>Actinopterygii</taxon>
        <taxon>Neopterygii</taxon>
        <taxon>Teleostei</taxon>
        <taxon>Neoteleostei</taxon>
        <taxon>Acanthomorphata</taxon>
        <taxon>Eupercaria</taxon>
        <taxon>Perciformes</taxon>
        <taxon>Cottioidei</taxon>
        <taxon>Cottales</taxon>
        <taxon>Liparidae</taxon>
        <taxon>Liparis</taxon>
    </lineage>
</organism>
<evidence type="ECO:0000313" key="1">
    <source>
        <dbReference type="EMBL" id="TNN82021.1"/>
    </source>
</evidence>
<gene>
    <name evidence="1" type="ORF">EYF80_007667</name>
</gene>
<dbReference type="Proteomes" id="UP000314294">
    <property type="component" value="Unassembled WGS sequence"/>
</dbReference>
<evidence type="ECO:0000313" key="2">
    <source>
        <dbReference type="Proteomes" id="UP000314294"/>
    </source>
</evidence>